<feature type="region of interest" description="Disordered" evidence="5">
    <location>
        <begin position="622"/>
        <end position="641"/>
    </location>
</feature>
<evidence type="ECO:0000256" key="3">
    <source>
        <dbReference type="ARBA" id="ARBA00022741"/>
    </source>
</evidence>
<feature type="domain" description="Tr-type G" evidence="6">
    <location>
        <begin position="137"/>
        <end position="511"/>
    </location>
</feature>
<keyword evidence="3" id="KW-0547">Nucleotide-binding</keyword>
<evidence type="ECO:0000313" key="8">
    <source>
        <dbReference type="Proteomes" id="UP000322899"/>
    </source>
</evidence>
<feature type="region of interest" description="Disordered" evidence="5">
    <location>
        <begin position="347"/>
        <end position="416"/>
    </location>
</feature>
<sequence>MEYKLGYEDDGYPRGVSPAHMAATLRVIVGMARAQGATTSVDPAAVLEGWGPSAHEARKTAGARLAIEAAWGHGKDVGPDRAPRSDPAAWVGAASAAETAEADAPCLQAGAAGQFVCLTLGIRAGQETGAADWEELRVAVIGDESCGKSTLVSVMTQGGLDDGCGLKRIQVFRHFHEVEAGRTSAISEQILGFDRAGRVVDSGGREVAAAGDGGAAEAAAGAGHGSSAAAGIRRQEHVAPPSWAELVGMCLGGRVVVFSDTGGHERYAKTAMLGLLGRAPDLALLVIDATKGLTRRAKERLGVVLALRLPVVVVITKSDAVPVGRVRRVASSMLRLMRSHGVERRAHFVDGTAPDARPQDGAGMPLTGACGGGGGGGGGQGRSSPGTAAEDGEGSSPRRRDSADARGDQAGLGEPLACPSAVVAPSFSTGSAESFGSARVDRPRRGINSAADARAVVAAAAATMPGSAEAAAGEASGERIAARFRENASAVVPVIAASSVTGAGLRTLRSFLRAARRQPGWAAAAKGRSTVLLNAAWDVASVKRGLVVSGVVVSGRVVVGDELVLGPDGLGRFTPARVSSIQSLRRPVAAVEAGRSASFALEAQVAQGGEAARAAAGAAAEGAAGPAATHHRRATAPDPPAAAAAAAAAALARAQEEAAAAAAMDELDGMGMGLLGADSDEDSDEDSDGDSKEECRAEGPGDDDGIGGSREESSAASAVAAPATAGAEGAARQGRPLHREAYRRGMVLASPLLHPRAMRRFEAELVVLRHPTALRPGANVAVFVRTIRQNAVVEALEPIVDEPGHGSVLGAVPEHGGGAASGQAAAGGLAIDGDLSLSSAVMPSSRSVSAPQSGSSADAVSRARSEAFRRRLRMGARTGDRCTVRLRWQHHPEYVTVGAAILIREGRIRAIGRVTAVGGAAGVKTAPSHRHTPFAQLPDATAPARRPLGLSRRASINVVDD</sequence>
<dbReference type="Gene3D" id="2.40.30.10">
    <property type="entry name" value="Translation factors"/>
    <property type="match status" value="1"/>
</dbReference>
<comment type="similarity">
    <text evidence="1">Belongs to the TRAFAC class translation factor GTPase superfamily. Classic translation factor GTPase family. EF-Tu/EF-1A subfamily.</text>
</comment>
<dbReference type="GO" id="GO:0003746">
    <property type="term" value="F:translation elongation factor activity"/>
    <property type="evidence" value="ECO:0007669"/>
    <property type="project" value="TreeGrafter"/>
</dbReference>
<evidence type="ECO:0000256" key="5">
    <source>
        <dbReference type="SAM" id="MobiDB-lite"/>
    </source>
</evidence>
<evidence type="ECO:0000313" key="7">
    <source>
        <dbReference type="EMBL" id="KAA0173019.1"/>
    </source>
</evidence>
<gene>
    <name evidence="7" type="ORF">FNF27_05510</name>
</gene>
<dbReference type="SUPFAM" id="SSF50465">
    <property type="entry name" value="EF-Tu/eEF-1alpha/eIF2-gamma C-terminal domain"/>
    <property type="match status" value="1"/>
</dbReference>
<feature type="region of interest" description="Disordered" evidence="5">
    <location>
        <begin position="842"/>
        <end position="861"/>
    </location>
</feature>
<name>A0A5A8E6B6_CAFRO</name>
<feature type="compositionally biased region" description="Basic and acidic residues" evidence="5">
    <location>
        <begin position="396"/>
        <end position="407"/>
    </location>
</feature>
<evidence type="ECO:0000259" key="6">
    <source>
        <dbReference type="Pfam" id="PF00009"/>
    </source>
</evidence>
<dbReference type="PANTHER" id="PTHR43721:SF9">
    <property type="entry name" value="GTP-BINDING PROTEIN 1"/>
    <property type="match status" value="1"/>
</dbReference>
<evidence type="ECO:0000256" key="2">
    <source>
        <dbReference type="ARBA" id="ARBA00021392"/>
    </source>
</evidence>
<dbReference type="InterPro" id="IPR027417">
    <property type="entry name" value="P-loop_NTPase"/>
</dbReference>
<feature type="compositionally biased region" description="Low complexity" evidence="5">
    <location>
        <begin position="842"/>
        <end position="851"/>
    </location>
</feature>
<dbReference type="AlphaFoldDB" id="A0A5A8E6B6"/>
<dbReference type="GO" id="GO:0005525">
    <property type="term" value="F:GTP binding"/>
    <property type="evidence" value="ECO:0007669"/>
    <property type="project" value="UniProtKB-KW"/>
</dbReference>
<dbReference type="InterPro" id="IPR050055">
    <property type="entry name" value="EF-Tu_GTPase"/>
</dbReference>
<feature type="compositionally biased region" description="Gly residues" evidence="5">
    <location>
        <begin position="369"/>
        <end position="381"/>
    </location>
</feature>
<feature type="compositionally biased region" description="Low complexity" evidence="5">
    <location>
        <begin position="714"/>
        <end position="731"/>
    </location>
</feature>
<feature type="compositionally biased region" description="Basic and acidic residues" evidence="5">
    <location>
        <begin position="689"/>
        <end position="699"/>
    </location>
</feature>
<evidence type="ECO:0000256" key="1">
    <source>
        <dbReference type="ARBA" id="ARBA00007249"/>
    </source>
</evidence>
<dbReference type="SUPFAM" id="SSF52540">
    <property type="entry name" value="P-loop containing nucleoside triphosphate hydrolases"/>
    <property type="match status" value="1"/>
</dbReference>
<dbReference type="PANTHER" id="PTHR43721">
    <property type="entry name" value="ELONGATION FACTOR TU-RELATED"/>
    <property type="match status" value="1"/>
</dbReference>
<dbReference type="OrthoDB" id="248233at2759"/>
<protein>
    <recommendedName>
        <fullName evidence="2">Elongation factor Tu, chloroplastic</fullName>
    </recommendedName>
</protein>
<dbReference type="Pfam" id="PF00009">
    <property type="entry name" value="GTP_EFTU"/>
    <property type="match status" value="1"/>
</dbReference>
<dbReference type="Proteomes" id="UP000322899">
    <property type="component" value="Unassembled WGS sequence"/>
</dbReference>
<accession>A0A5A8E6B6</accession>
<dbReference type="Gene3D" id="3.40.50.300">
    <property type="entry name" value="P-loop containing nucleotide triphosphate hydrolases"/>
    <property type="match status" value="1"/>
</dbReference>
<reference evidence="7 8" key="1">
    <citation type="submission" date="2019-07" db="EMBL/GenBank/DDBJ databases">
        <title>Genomes of Cafeteria roenbergensis.</title>
        <authorList>
            <person name="Fischer M.G."/>
            <person name="Hackl T."/>
            <person name="Roman M."/>
        </authorList>
    </citation>
    <scope>NUCLEOTIDE SEQUENCE [LARGE SCALE GENOMIC DNA]</scope>
    <source>
        <strain evidence="7 8">E4-10P</strain>
    </source>
</reference>
<dbReference type="GO" id="GO:0003924">
    <property type="term" value="F:GTPase activity"/>
    <property type="evidence" value="ECO:0007669"/>
    <property type="project" value="InterPro"/>
</dbReference>
<comment type="caution">
    <text evidence="7">The sequence shown here is derived from an EMBL/GenBank/DDBJ whole genome shotgun (WGS) entry which is preliminary data.</text>
</comment>
<dbReference type="InterPro" id="IPR000795">
    <property type="entry name" value="T_Tr_GTP-bd_dom"/>
</dbReference>
<dbReference type="SUPFAM" id="SSF50447">
    <property type="entry name" value="Translation proteins"/>
    <property type="match status" value="1"/>
</dbReference>
<dbReference type="InterPro" id="IPR009001">
    <property type="entry name" value="Transl_elong_EF1A/Init_IF2_C"/>
</dbReference>
<feature type="region of interest" description="Disordered" evidence="5">
    <location>
        <begin position="671"/>
        <end position="737"/>
    </location>
</feature>
<feature type="compositionally biased region" description="Acidic residues" evidence="5">
    <location>
        <begin position="678"/>
        <end position="688"/>
    </location>
</feature>
<evidence type="ECO:0000256" key="4">
    <source>
        <dbReference type="ARBA" id="ARBA00023134"/>
    </source>
</evidence>
<keyword evidence="4" id="KW-0342">GTP-binding</keyword>
<dbReference type="EMBL" id="VLTO01000039">
    <property type="protein sequence ID" value="KAA0173019.1"/>
    <property type="molecule type" value="Genomic_DNA"/>
</dbReference>
<dbReference type="InterPro" id="IPR009000">
    <property type="entry name" value="Transl_B-barrel_sf"/>
</dbReference>
<proteinExistence type="inferred from homology"/>
<organism evidence="7 8">
    <name type="scientific">Cafeteria roenbergensis</name>
    <name type="common">Marine flagellate</name>
    <dbReference type="NCBI Taxonomy" id="33653"/>
    <lineage>
        <taxon>Eukaryota</taxon>
        <taxon>Sar</taxon>
        <taxon>Stramenopiles</taxon>
        <taxon>Bigyra</taxon>
        <taxon>Opalozoa</taxon>
        <taxon>Bicosoecida</taxon>
        <taxon>Cafeteriaceae</taxon>
        <taxon>Cafeteria</taxon>
    </lineage>
</organism>